<evidence type="ECO:0000256" key="6">
    <source>
        <dbReference type="ARBA" id="ARBA00022837"/>
    </source>
</evidence>
<evidence type="ECO:0000256" key="1">
    <source>
        <dbReference type="ARBA" id="ARBA00004127"/>
    </source>
</evidence>
<feature type="transmembrane region" description="Helical" evidence="10">
    <location>
        <begin position="47"/>
        <end position="67"/>
    </location>
</feature>
<keyword evidence="13" id="KW-1185">Reference proteome</keyword>
<dbReference type="STRING" id="45607.A0A2T0FHF0"/>
<dbReference type="PANTHER" id="PTHR31503:SF22">
    <property type="entry name" value="VACUOLAR CALCIUM ION TRANSPORTER"/>
    <property type="match status" value="1"/>
</dbReference>
<dbReference type="Gene3D" id="1.20.1420.30">
    <property type="entry name" value="NCX, central ion-binding region"/>
    <property type="match status" value="1"/>
</dbReference>
<feature type="transmembrane region" description="Helical" evidence="10">
    <location>
        <begin position="151"/>
        <end position="174"/>
    </location>
</feature>
<keyword evidence="8 10" id="KW-0406">Ion transport</keyword>
<feature type="transmembrane region" description="Helical" evidence="10">
    <location>
        <begin position="20"/>
        <end position="41"/>
    </location>
</feature>
<keyword evidence="10" id="KW-0926">Vacuole</keyword>
<evidence type="ECO:0000256" key="9">
    <source>
        <dbReference type="ARBA" id="ARBA00023136"/>
    </source>
</evidence>
<dbReference type="EMBL" id="NDIQ01000021">
    <property type="protein sequence ID" value="PRT54369.1"/>
    <property type="molecule type" value="Genomic_DNA"/>
</dbReference>
<dbReference type="GO" id="GO:0000329">
    <property type="term" value="C:fungal-type vacuole membrane"/>
    <property type="evidence" value="ECO:0007669"/>
    <property type="project" value="TreeGrafter"/>
</dbReference>
<keyword evidence="10" id="KW-0050">Antiport</keyword>
<dbReference type="InterPro" id="IPR044880">
    <property type="entry name" value="NCX_ion-bd_dom_sf"/>
</dbReference>
<sequence length="387" mass="41724">MSVSLDGPTKKSFGQNVIILTRSNIVNVLLPFVPIGIFAGYMGYGAITVFVTNFLGIVPLAGLLADATEILADSMGQTIGGLLNATFGNVVELIVAVVALKSGEIRLVQTSMLGSILSNLLLVLGCAFVAGGYNRLQQSFNMTAAQTMSSLMMVSIVSLLIPAAFVFAVPGALTSDIVRISRQSSIILLLIYVLYLIFQLHTHRQFFEGDTQAVEEERRPDASFSRAECITLLAIITLAVAVSADYLVASIDSLVEVTGISKTFVGMILLPIVGNAAEHVTAILMAIRNKLDLTMNVAVGSSMQIALFLLPFLVVLGWCLDQPMSLYFHGFETTIMFVSVLLANSLIQDGESNWLEGVMLIGTYTIIAMAFLSYPNIETDFWSAIRK</sequence>
<dbReference type="PANTHER" id="PTHR31503">
    <property type="entry name" value="VACUOLAR CALCIUM ION TRANSPORTER"/>
    <property type="match status" value="1"/>
</dbReference>
<keyword evidence="4 10" id="KW-0109">Calcium transport</keyword>
<dbReference type="InterPro" id="IPR004713">
    <property type="entry name" value="CaH_exchang"/>
</dbReference>
<dbReference type="AlphaFoldDB" id="A0A2T0FHF0"/>
<keyword evidence="3 10" id="KW-0813">Transport</keyword>
<reference evidence="12 13" key="1">
    <citation type="submission" date="2017-04" db="EMBL/GenBank/DDBJ databases">
        <title>Genome sequencing of [Candida] sorbophila.</title>
        <authorList>
            <person name="Ahn J.O."/>
        </authorList>
    </citation>
    <scope>NUCLEOTIDE SEQUENCE [LARGE SCALE GENOMIC DNA]</scope>
    <source>
        <strain evidence="12 13">DS02</strain>
    </source>
</reference>
<dbReference type="GO" id="GO:0006874">
    <property type="term" value="P:intracellular calcium ion homeostasis"/>
    <property type="evidence" value="ECO:0007669"/>
    <property type="project" value="TreeGrafter"/>
</dbReference>
<evidence type="ECO:0000259" key="11">
    <source>
        <dbReference type="Pfam" id="PF01699"/>
    </source>
</evidence>
<organism evidence="12 13">
    <name type="scientific">Wickerhamiella sorbophila</name>
    <dbReference type="NCBI Taxonomy" id="45607"/>
    <lineage>
        <taxon>Eukaryota</taxon>
        <taxon>Fungi</taxon>
        <taxon>Dikarya</taxon>
        <taxon>Ascomycota</taxon>
        <taxon>Saccharomycotina</taxon>
        <taxon>Dipodascomycetes</taxon>
        <taxon>Dipodascales</taxon>
        <taxon>Trichomonascaceae</taxon>
        <taxon>Wickerhamiella</taxon>
    </lineage>
</organism>
<name>A0A2T0FHF0_9ASCO</name>
<evidence type="ECO:0000256" key="3">
    <source>
        <dbReference type="ARBA" id="ARBA00022448"/>
    </source>
</evidence>
<evidence type="ECO:0000313" key="12">
    <source>
        <dbReference type="EMBL" id="PRT54369.1"/>
    </source>
</evidence>
<dbReference type="Proteomes" id="UP000238350">
    <property type="component" value="Unassembled WGS sequence"/>
</dbReference>
<comment type="similarity">
    <text evidence="2 10">Belongs to the Ca(2+):cation antiporter (CaCA) (TC 2.A.19) family.</text>
</comment>
<feature type="transmembrane region" description="Helical" evidence="10">
    <location>
        <begin position="297"/>
        <end position="320"/>
    </location>
</feature>
<feature type="transmembrane region" description="Helical" evidence="10">
    <location>
        <begin position="79"/>
        <end position="100"/>
    </location>
</feature>
<dbReference type="InterPro" id="IPR004837">
    <property type="entry name" value="NaCa_Exmemb"/>
</dbReference>
<evidence type="ECO:0000256" key="10">
    <source>
        <dbReference type="RuleBase" id="RU365028"/>
    </source>
</evidence>
<keyword evidence="5 10" id="KW-0812">Transmembrane</keyword>
<dbReference type="OrthoDB" id="1699231at2759"/>
<gene>
    <name evidence="12" type="ORF">B9G98_01989</name>
</gene>
<feature type="domain" description="Sodium/calcium exchanger membrane region" evidence="11">
    <location>
        <begin position="47"/>
        <end position="200"/>
    </location>
</feature>
<feature type="transmembrane region" description="Helical" evidence="10">
    <location>
        <begin position="112"/>
        <end position="130"/>
    </location>
</feature>
<feature type="transmembrane region" description="Helical" evidence="10">
    <location>
        <begin position="354"/>
        <end position="374"/>
    </location>
</feature>
<dbReference type="GO" id="GO:0012505">
    <property type="term" value="C:endomembrane system"/>
    <property type="evidence" value="ECO:0007669"/>
    <property type="project" value="UniProtKB-SubCell"/>
</dbReference>
<keyword evidence="9 10" id="KW-0472">Membrane</keyword>
<dbReference type="GO" id="GO:0015369">
    <property type="term" value="F:calcium:proton antiporter activity"/>
    <property type="evidence" value="ECO:0007669"/>
    <property type="project" value="UniProtKB-UniRule"/>
</dbReference>
<feature type="transmembrane region" description="Helical" evidence="10">
    <location>
        <begin position="229"/>
        <end position="251"/>
    </location>
</feature>
<evidence type="ECO:0000256" key="4">
    <source>
        <dbReference type="ARBA" id="ARBA00022568"/>
    </source>
</evidence>
<evidence type="ECO:0000256" key="7">
    <source>
        <dbReference type="ARBA" id="ARBA00022989"/>
    </source>
</evidence>
<feature type="transmembrane region" description="Helical" evidence="10">
    <location>
        <begin position="180"/>
        <end position="198"/>
    </location>
</feature>
<dbReference type="NCBIfam" id="TIGR00846">
    <property type="entry name" value="caca2"/>
    <property type="match status" value="1"/>
</dbReference>
<feature type="transmembrane region" description="Helical" evidence="10">
    <location>
        <begin position="326"/>
        <end position="347"/>
    </location>
</feature>
<dbReference type="Pfam" id="PF01699">
    <property type="entry name" value="Na_Ca_ex"/>
    <property type="match status" value="2"/>
</dbReference>
<dbReference type="GeneID" id="36515737"/>
<evidence type="ECO:0000256" key="2">
    <source>
        <dbReference type="ARBA" id="ARBA00008170"/>
    </source>
</evidence>
<comment type="caution">
    <text evidence="12">The sequence shown here is derived from an EMBL/GenBank/DDBJ whole genome shotgun (WGS) entry which is preliminary data.</text>
</comment>
<keyword evidence="7 10" id="KW-1133">Transmembrane helix</keyword>
<feature type="transmembrane region" description="Helical" evidence="10">
    <location>
        <begin position="263"/>
        <end position="285"/>
    </location>
</feature>
<comment type="subcellular location">
    <subcellularLocation>
        <location evidence="1">Endomembrane system</location>
        <topology evidence="1">Multi-pass membrane protein</topology>
    </subcellularLocation>
    <subcellularLocation>
        <location evidence="10">Vacuole membrane</location>
    </subcellularLocation>
</comment>
<proteinExistence type="inferred from homology"/>
<accession>A0A2T0FHF0</accession>
<feature type="domain" description="Sodium/calcium exchanger membrane region" evidence="11">
    <location>
        <begin position="231"/>
        <end position="371"/>
    </location>
</feature>
<dbReference type="RefSeq" id="XP_024664314.1">
    <property type="nucleotide sequence ID" value="XM_024808546.1"/>
</dbReference>
<protein>
    <recommendedName>
        <fullName evidence="10">Vacuolar calcium ion transporter</fullName>
    </recommendedName>
</protein>
<keyword evidence="6 10" id="KW-0106">Calcium</keyword>
<evidence type="ECO:0000313" key="13">
    <source>
        <dbReference type="Proteomes" id="UP000238350"/>
    </source>
</evidence>
<comment type="function">
    <text evidence="10">Has a role in promoting intracellular calcium ion sequestration via the exchange of calcium ions for hydrogen ions across the vacuolar membrane. Involved also in manganese ion homeostasis via its uptake into the vacuole.</text>
</comment>
<evidence type="ECO:0000256" key="8">
    <source>
        <dbReference type="ARBA" id="ARBA00023065"/>
    </source>
</evidence>
<evidence type="ECO:0000256" key="5">
    <source>
        <dbReference type="ARBA" id="ARBA00022692"/>
    </source>
</evidence>
<dbReference type="InterPro" id="IPR004798">
    <property type="entry name" value="CAX-like"/>
</dbReference>
<dbReference type="NCBIfam" id="TIGR00378">
    <property type="entry name" value="cax"/>
    <property type="match status" value="1"/>
</dbReference>